<dbReference type="GeneID" id="63807365"/>
<sequence>MDPEYRSIARILATSRAPNIIAEVTQDLLVRWPLTAMPLLAASRQLELLGQYIATLRVRAYRDRIASTEERARLQGNAVDRAAHWLVVGAWQREAHGISDQTDRQAIAALFKVAERSSGLPALALLAGVLRAMQAENVVDPLVEQCAVVLANVVRELGSRDEGFGGEHGTAALIMVTGVVDAMAPGHVRMLAGQCAAMVAAVLDPQGGVLGMERIAMWWCERLAGVVRALTVLIDSPALALPDAARIVHVVHANATAALLAYERAAAKLPAFAEDAQPPELQLLAATVLAVLHVLEAVLQRYFIDDAGPNEQLVVDLWVAVVDAMACVHFATLAFGRSGVDVFKRASSLALGFIVARPPHVANAAVRRLFHSQPCLLYMAARPVWGIHAVRSCTVLFYMDLLEHLVGRLANNTLMTMVLPLVTRYADSNALRYAGPDWFESAHAVVLAVLEAVNSEDSAVQAEGEWRRAALVVEVVPWYTDLLLELYPGRGISGELLLIAYTAAVRAATAHSAPVLAQDADAVPVNLGYALAWERVEALERKIDAHVRNTVTATVSRQELMLVLLELLTAVPLELLPKLMDKFQVRWEAEPEWAMRRALLDAAQDMVVERAELARKPALAMWTWKMRTEFNAARI</sequence>
<accession>A0A1Y1VW46</accession>
<name>A0A1Y1VW46_9FUNG</name>
<dbReference type="Proteomes" id="UP000193922">
    <property type="component" value="Unassembled WGS sequence"/>
</dbReference>
<dbReference type="PANTHER" id="PTHR39214">
    <property type="entry name" value="MICROBODY (PEROXISOME) BIOGENESIS PROTEIN PEROXIN 8 (EUROFUNG)"/>
    <property type="match status" value="1"/>
</dbReference>
<evidence type="ECO:0000313" key="1">
    <source>
        <dbReference type="EMBL" id="ORX65528.1"/>
    </source>
</evidence>
<reference evidence="1 2" key="1">
    <citation type="submission" date="2016-07" db="EMBL/GenBank/DDBJ databases">
        <title>Pervasive Adenine N6-methylation of Active Genes in Fungi.</title>
        <authorList>
            <consortium name="DOE Joint Genome Institute"/>
            <person name="Mondo S.J."/>
            <person name="Dannebaum R.O."/>
            <person name="Kuo R.C."/>
            <person name="Labutti K."/>
            <person name="Haridas S."/>
            <person name="Kuo A."/>
            <person name="Salamov A."/>
            <person name="Ahrendt S.R."/>
            <person name="Lipzen A."/>
            <person name="Sullivan W."/>
            <person name="Andreopoulos W.B."/>
            <person name="Clum A."/>
            <person name="Lindquist E."/>
            <person name="Daum C."/>
            <person name="Ramamoorthy G.K."/>
            <person name="Gryganskyi A."/>
            <person name="Culley D."/>
            <person name="Magnuson J.K."/>
            <person name="James T.Y."/>
            <person name="O'Malley M.A."/>
            <person name="Stajich J.E."/>
            <person name="Spatafora J.W."/>
            <person name="Visel A."/>
            <person name="Grigoriev I.V."/>
        </authorList>
    </citation>
    <scope>NUCLEOTIDE SEQUENCE [LARGE SCALE GENOMIC DNA]</scope>
    <source>
        <strain evidence="1 2">ATCC 12442</strain>
    </source>
</reference>
<dbReference type="PANTHER" id="PTHR39214:SF1">
    <property type="entry name" value="MICROBODY (PEROXISOME) BIOGENESIS PROTEIN PEROXIN 8 (EUROFUNG)"/>
    <property type="match status" value="1"/>
</dbReference>
<evidence type="ECO:0000313" key="2">
    <source>
        <dbReference type="Proteomes" id="UP000193922"/>
    </source>
</evidence>
<proteinExistence type="predicted"/>
<dbReference type="RefSeq" id="XP_040739694.1">
    <property type="nucleotide sequence ID" value="XM_040890717.1"/>
</dbReference>
<gene>
    <name evidence="1" type="ORF">DL89DRAFT_296154</name>
</gene>
<keyword evidence="2" id="KW-1185">Reference proteome</keyword>
<dbReference type="STRING" id="61395.A0A1Y1VW46"/>
<organism evidence="1 2">
    <name type="scientific">Linderina pennispora</name>
    <dbReference type="NCBI Taxonomy" id="61395"/>
    <lineage>
        <taxon>Eukaryota</taxon>
        <taxon>Fungi</taxon>
        <taxon>Fungi incertae sedis</taxon>
        <taxon>Zoopagomycota</taxon>
        <taxon>Kickxellomycotina</taxon>
        <taxon>Kickxellomycetes</taxon>
        <taxon>Kickxellales</taxon>
        <taxon>Kickxellaceae</taxon>
        <taxon>Linderina</taxon>
    </lineage>
</organism>
<comment type="caution">
    <text evidence="1">The sequence shown here is derived from an EMBL/GenBank/DDBJ whole genome shotgun (WGS) entry which is preliminary data.</text>
</comment>
<protein>
    <submittedName>
        <fullName evidence="1">Uncharacterized protein</fullName>
    </submittedName>
</protein>
<dbReference type="OrthoDB" id="2357318at2759"/>
<dbReference type="AlphaFoldDB" id="A0A1Y1VW46"/>
<dbReference type="EMBL" id="MCFD01000027">
    <property type="protein sequence ID" value="ORX65528.1"/>
    <property type="molecule type" value="Genomic_DNA"/>
</dbReference>
<dbReference type="InterPro" id="IPR055334">
    <property type="entry name" value="PEX8-like"/>
</dbReference>